<evidence type="ECO:0000313" key="3">
    <source>
        <dbReference type="EMBL" id="KAJ4446374.1"/>
    </source>
</evidence>
<dbReference type="Gene3D" id="3.60.10.10">
    <property type="entry name" value="Endonuclease/exonuclease/phosphatase"/>
    <property type="match status" value="1"/>
</dbReference>
<comment type="caution">
    <text evidence="3">The sequence shown here is derived from an EMBL/GenBank/DDBJ whole genome shotgun (WGS) entry which is preliminary data.</text>
</comment>
<dbReference type="SUPFAM" id="SSF56219">
    <property type="entry name" value="DNase I-like"/>
    <property type="match status" value="1"/>
</dbReference>
<evidence type="ECO:0000256" key="1">
    <source>
        <dbReference type="SAM" id="MobiDB-lite"/>
    </source>
</evidence>
<feature type="region of interest" description="Disordered" evidence="1">
    <location>
        <begin position="1"/>
        <end position="24"/>
    </location>
</feature>
<accession>A0ABQ8TKH4</accession>
<evidence type="ECO:0000313" key="4">
    <source>
        <dbReference type="Proteomes" id="UP001148838"/>
    </source>
</evidence>
<evidence type="ECO:0000259" key="2">
    <source>
        <dbReference type="Pfam" id="PF14529"/>
    </source>
</evidence>
<keyword evidence="4" id="KW-1185">Reference proteome</keyword>
<proteinExistence type="predicted"/>
<organism evidence="3 4">
    <name type="scientific">Periplaneta americana</name>
    <name type="common">American cockroach</name>
    <name type="synonym">Blatta americana</name>
    <dbReference type="NCBI Taxonomy" id="6978"/>
    <lineage>
        <taxon>Eukaryota</taxon>
        <taxon>Metazoa</taxon>
        <taxon>Ecdysozoa</taxon>
        <taxon>Arthropoda</taxon>
        <taxon>Hexapoda</taxon>
        <taxon>Insecta</taxon>
        <taxon>Pterygota</taxon>
        <taxon>Neoptera</taxon>
        <taxon>Polyneoptera</taxon>
        <taxon>Dictyoptera</taxon>
        <taxon>Blattodea</taxon>
        <taxon>Blattoidea</taxon>
        <taxon>Blattidae</taxon>
        <taxon>Blattinae</taxon>
        <taxon>Periplaneta</taxon>
    </lineage>
</organism>
<sequence length="269" mass="31113">MKTHFLIGGDFNSKHPRRESNTNNPRCKLLHDVIYQFTLQAIYPNESTHYPQDGSTPDLLDFFLVKNLADLCSEASVLHELSSDHLPVMIHLSINNLDAPLHPTLMKFPFNWQLYSSTLQAITETQIPLKTPKDIDIAVSMLTRNIQFAMNVACSHSQNYKNKNRVPFTPHIKQLYLIKKQCKLLWEQTKYPPYKTKINAASRELSKALRNQHQAAMESKLKSLIAEEGTLWQRTKFTIKHTDSRIPLLKVRNELFSTPEQKVKVFSEQ</sequence>
<gene>
    <name evidence="3" type="ORF">ANN_13070</name>
</gene>
<feature type="domain" description="Endonuclease/exonuclease/phosphatase" evidence="2">
    <location>
        <begin position="3"/>
        <end position="88"/>
    </location>
</feature>
<protein>
    <recommendedName>
        <fullName evidence="2">Endonuclease/exonuclease/phosphatase domain-containing protein</fullName>
    </recommendedName>
</protein>
<dbReference type="InterPro" id="IPR005135">
    <property type="entry name" value="Endo/exonuclease/phosphatase"/>
</dbReference>
<dbReference type="Proteomes" id="UP001148838">
    <property type="component" value="Unassembled WGS sequence"/>
</dbReference>
<reference evidence="3 4" key="1">
    <citation type="journal article" date="2022" name="Allergy">
        <title>Genome assembly and annotation of Periplaneta americana reveal a comprehensive cockroach allergen profile.</title>
        <authorList>
            <person name="Wang L."/>
            <person name="Xiong Q."/>
            <person name="Saelim N."/>
            <person name="Wang L."/>
            <person name="Nong W."/>
            <person name="Wan A.T."/>
            <person name="Shi M."/>
            <person name="Liu X."/>
            <person name="Cao Q."/>
            <person name="Hui J.H.L."/>
            <person name="Sookrung N."/>
            <person name="Leung T.F."/>
            <person name="Tungtrongchitr A."/>
            <person name="Tsui S.K.W."/>
        </authorList>
    </citation>
    <scope>NUCLEOTIDE SEQUENCE [LARGE SCALE GENOMIC DNA]</scope>
    <source>
        <strain evidence="3">PWHHKU_190912</strain>
    </source>
</reference>
<name>A0ABQ8TKH4_PERAM</name>
<dbReference type="Pfam" id="PF14529">
    <property type="entry name" value="Exo_endo_phos_2"/>
    <property type="match status" value="1"/>
</dbReference>
<dbReference type="EMBL" id="JAJSOF020000009">
    <property type="protein sequence ID" value="KAJ4446374.1"/>
    <property type="molecule type" value="Genomic_DNA"/>
</dbReference>
<dbReference type="InterPro" id="IPR036691">
    <property type="entry name" value="Endo/exonu/phosph_ase_sf"/>
</dbReference>